<proteinExistence type="inferred from homology"/>
<dbReference type="PANTHER" id="PTHR13710">
    <property type="entry name" value="DNA HELICASE RECQ FAMILY MEMBER"/>
    <property type="match status" value="1"/>
</dbReference>
<sequence length="439" mass="49246">MEDQVKYLTEKGISAAFAGKHETTDADIAAGRFSIVFGSPELLVGVKKWRDMLQTDVYRERLIGMAVDEVHTIVLWGERHSSDAPFRKWCGLVGELRSLLPISLPVLALTATASLTTRKKIMMHLGLQKCLEVVRSPDRSNIRLAVKKVSSDATNTFSWLINELMVKGPQTARTVIYCKSISDCSMLFHDVFLASLGQRSVHPPGTHLKNVQHIVQYGPPKDIESYMQAFGRAGRDGSMSHSLILYHGKQLIGISEKMREYVSNVASCRRTQLMNLFDGEVVQPLAVKHACCDNCAKMCQCKESCDGNASDLELHAAKPIAHKVRTVSNHQRESLRQMLMDRLEGDVDHGLCGKISVYHTLQEHYSTKDPMINETLQSCETLFCINDIICQVHVYDFNHAKIILETVMEVFGDCESDMDSNSFDDSVNIFEFDAMSLHD</sequence>
<evidence type="ECO:0000256" key="6">
    <source>
        <dbReference type="ARBA" id="ARBA00044566"/>
    </source>
</evidence>
<evidence type="ECO:0000259" key="7">
    <source>
        <dbReference type="PROSITE" id="PS51192"/>
    </source>
</evidence>
<dbReference type="InterPro" id="IPR027417">
    <property type="entry name" value="P-loop_NTPase"/>
</dbReference>
<dbReference type="GO" id="GO:0005737">
    <property type="term" value="C:cytoplasm"/>
    <property type="evidence" value="ECO:0007669"/>
    <property type="project" value="TreeGrafter"/>
</dbReference>
<comment type="similarity">
    <text evidence="1">Belongs to the helicase family. RecQ subfamily.</text>
</comment>
<keyword evidence="9" id="KW-1185">Reference proteome</keyword>
<evidence type="ECO:0000256" key="3">
    <source>
        <dbReference type="ARBA" id="ARBA00023235"/>
    </source>
</evidence>
<keyword evidence="8" id="KW-0378">Hydrolase</keyword>
<evidence type="ECO:0000313" key="9">
    <source>
        <dbReference type="Proteomes" id="UP000290572"/>
    </source>
</evidence>
<name>A0A498MQB0_LABRO</name>
<gene>
    <name evidence="8" type="ORF">ROHU_025890</name>
</gene>
<dbReference type="GO" id="GO:0043138">
    <property type="term" value="F:3'-5' DNA helicase activity"/>
    <property type="evidence" value="ECO:0007669"/>
    <property type="project" value="UniProtKB-EC"/>
</dbReference>
<reference evidence="8 9" key="1">
    <citation type="submission" date="2018-03" db="EMBL/GenBank/DDBJ databases">
        <title>Draft genome sequence of Rohu Carp (Labeo rohita).</title>
        <authorList>
            <person name="Das P."/>
            <person name="Kushwaha B."/>
            <person name="Joshi C.G."/>
            <person name="Kumar D."/>
            <person name="Nagpure N.S."/>
            <person name="Sahoo L."/>
            <person name="Das S.P."/>
            <person name="Bit A."/>
            <person name="Patnaik S."/>
            <person name="Meher P.K."/>
            <person name="Jayasankar P."/>
            <person name="Koringa P.G."/>
            <person name="Patel N.V."/>
            <person name="Hinsu A.T."/>
            <person name="Kumar R."/>
            <person name="Pandey M."/>
            <person name="Agarwal S."/>
            <person name="Srivastava S."/>
            <person name="Singh M."/>
            <person name="Iquebal M.A."/>
            <person name="Jaiswal S."/>
            <person name="Angadi U.B."/>
            <person name="Kumar N."/>
            <person name="Raza M."/>
            <person name="Shah T.M."/>
            <person name="Rai A."/>
            <person name="Jena J.K."/>
        </authorList>
    </citation>
    <scope>NUCLEOTIDE SEQUENCE [LARGE SCALE GENOMIC DNA]</scope>
    <source>
        <strain evidence="8">DASCIFA01</strain>
        <tissue evidence="8">Testis</tissue>
    </source>
</reference>
<dbReference type="GO" id="GO:0003677">
    <property type="term" value="F:DNA binding"/>
    <property type="evidence" value="ECO:0007669"/>
    <property type="project" value="UniProtKB-KW"/>
</dbReference>
<keyword evidence="8" id="KW-0067">ATP-binding</keyword>
<keyword evidence="3" id="KW-0413">Isomerase</keyword>
<comment type="caution">
    <text evidence="8">The sequence shown here is derived from an EMBL/GenBank/DDBJ whole genome shotgun (WGS) entry which is preliminary data.</text>
</comment>
<comment type="catalytic activity">
    <reaction evidence="4">
        <text>Couples ATP hydrolysis with the unwinding of duplex DNA by translocating in the 3'-5' direction.</text>
        <dbReference type="EC" id="5.6.2.4"/>
    </reaction>
</comment>
<dbReference type="EMBL" id="QBIY01012683">
    <property type="protein sequence ID" value="RXN19177.1"/>
    <property type="molecule type" value="Genomic_DNA"/>
</dbReference>
<evidence type="ECO:0000256" key="5">
    <source>
        <dbReference type="ARBA" id="ARBA00034808"/>
    </source>
</evidence>
<accession>A0A498MQB0</accession>
<dbReference type="GO" id="GO:0000724">
    <property type="term" value="P:double-strand break repair via homologous recombination"/>
    <property type="evidence" value="ECO:0007669"/>
    <property type="project" value="TreeGrafter"/>
</dbReference>
<dbReference type="GO" id="GO:0005694">
    <property type="term" value="C:chromosome"/>
    <property type="evidence" value="ECO:0007669"/>
    <property type="project" value="TreeGrafter"/>
</dbReference>
<evidence type="ECO:0000313" key="8">
    <source>
        <dbReference type="EMBL" id="RXN19177.1"/>
    </source>
</evidence>
<feature type="domain" description="Helicase ATP-binding" evidence="7">
    <location>
        <begin position="1"/>
        <end position="131"/>
    </location>
</feature>
<dbReference type="Gene3D" id="3.40.50.300">
    <property type="entry name" value="P-loop containing nucleotide triphosphate hydrolases"/>
    <property type="match status" value="2"/>
</dbReference>
<keyword evidence="8" id="KW-0547">Nucleotide-binding</keyword>
<dbReference type="STRING" id="84645.A0A498MQB0"/>
<keyword evidence="2" id="KW-0238">DNA-binding</keyword>
<evidence type="ECO:0000256" key="1">
    <source>
        <dbReference type="ARBA" id="ARBA00005446"/>
    </source>
</evidence>
<dbReference type="Proteomes" id="UP000290572">
    <property type="component" value="Unassembled WGS sequence"/>
</dbReference>
<dbReference type="PANTHER" id="PTHR13710:SF105">
    <property type="entry name" value="ATP-DEPENDENT DNA HELICASE Q1"/>
    <property type="match status" value="1"/>
</dbReference>
<dbReference type="GO" id="GO:0009378">
    <property type="term" value="F:four-way junction helicase activity"/>
    <property type="evidence" value="ECO:0007669"/>
    <property type="project" value="TreeGrafter"/>
</dbReference>
<protein>
    <recommendedName>
        <fullName evidence="5">DNA 3'-5' helicase</fullName>
        <ecNumber evidence="5">5.6.2.4</ecNumber>
    </recommendedName>
    <alternativeName>
        <fullName evidence="6">DNA 3'-5' helicase Q1</fullName>
    </alternativeName>
</protein>
<dbReference type="InterPro" id="IPR001650">
    <property type="entry name" value="Helicase_C-like"/>
</dbReference>
<keyword evidence="8" id="KW-0347">Helicase</keyword>
<dbReference type="Pfam" id="PF00271">
    <property type="entry name" value="Helicase_C"/>
    <property type="match status" value="1"/>
</dbReference>
<evidence type="ECO:0000256" key="4">
    <source>
        <dbReference type="ARBA" id="ARBA00034617"/>
    </source>
</evidence>
<dbReference type="EC" id="5.6.2.4" evidence="5"/>
<dbReference type="SUPFAM" id="SSF52540">
    <property type="entry name" value="P-loop containing nucleoside triphosphate hydrolases"/>
    <property type="match status" value="1"/>
</dbReference>
<dbReference type="PROSITE" id="PS51192">
    <property type="entry name" value="HELICASE_ATP_BIND_1"/>
    <property type="match status" value="1"/>
</dbReference>
<organism evidence="8 9">
    <name type="scientific">Labeo rohita</name>
    <name type="common">Indian major carp</name>
    <name type="synonym">Cyprinus rohita</name>
    <dbReference type="NCBI Taxonomy" id="84645"/>
    <lineage>
        <taxon>Eukaryota</taxon>
        <taxon>Metazoa</taxon>
        <taxon>Chordata</taxon>
        <taxon>Craniata</taxon>
        <taxon>Vertebrata</taxon>
        <taxon>Euteleostomi</taxon>
        <taxon>Actinopterygii</taxon>
        <taxon>Neopterygii</taxon>
        <taxon>Teleostei</taxon>
        <taxon>Ostariophysi</taxon>
        <taxon>Cypriniformes</taxon>
        <taxon>Cyprinidae</taxon>
        <taxon>Labeoninae</taxon>
        <taxon>Labeonini</taxon>
        <taxon>Labeo</taxon>
    </lineage>
</organism>
<dbReference type="InterPro" id="IPR014001">
    <property type="entry name" value="Helicase_ATP-bd"/>
</dbReference>
<dbReference type="AlphaFoldDB" id="A0A498MQB0"/>
<evidence type="ECO:0000256" key="2">
    <source>
        <dbReference type="ARBA" id="ARBA00023125"/>
    </source>
</evidence>